<accession>A0A5N6LDH0</accession>
<gene>
    <name evidence="1" type="ORF">E3N88_43940</name>
</gene>
<reference evidence="1 2" key="1">
    <citation type="submission" date="2019-05" db="EMBL/GenBank/DDBJ databases">
        <title>Mikania micrantha, genome provides insights into the molecular mechanism of rapid growth.</title>
        <authorList>
            <person name="Liu B."/>
        </authorList>
    </citation>
    <scope>NUCLEOTIDE SEQUENCE [LARGE SCALE GENOMIC DNA]</scope>
    <source>
        <strain evidence="1">NLD-2019</strain>
        <tissue evidence="1">Leaf</tissue>
    </source>
</reference>
<organism evidence="1 2">
    <name type="scientific">Mikania micrantha</name>
    <name type="common">bitter vine</name>
    <dbReference type="NCBI Taxonomy" id="192012"/>
    <lineage>
        <taxon>Eukaryota</taxon>
        <taxon>Viridiplantae</taxon>
        <taxon>Streptophyta</taxon>
        <taxon>Embryophyta</taxon>
        <taxon>Tracheophyta</taxon>
        <taxon>Spermatophyta</taxon>
        <taxon>Magnoliopsida</taxon>
        <taxon>eudicotyledons</taxon>
        <taxon>Gunneridae</taxon>
        <taxon>Pentapetalae</taxon>
        <taxon>asterids</taxon>
        <taxon>campanulids</taxon>
        <taxon>Asterales</taxon>
        <taxon>Asteraceae</taxon>
        <taxon>Asteroideae</taxon>
        <taxon>Heliantheae alliance</taxon>
        <taxon>Eupatorieae</taxon>
        <taxon>Mikania</taxon>
    </lineage>
</organism>
<dbReference type="EMBL" id="SZYD01001512">
    <property type="protein sequence ID" value="KAD0637537.1"/>
    <property type="molecule type" value="Genomic_DNA"/>
</dbReference>
<evidence type="ECO:0000313" key="2">
    <source>
        <dbReference type="Proteomes" id="UP000326396"/>
    </source>
</evidence>
<keyword evidence="2" id="KW-1185">Reference proteome</keyword>
<comment type="caution">
    <text evidence="1">The sequence shown here is derived from an EMBL/GenBank/DDBJ whole genome shotgun (WGS) entry which is preliminary data.</text>
</comment>
<dbReference type="Proteomes" id="UP000326396">
    <property type="component" value="Unassembled WGS sequence"/>
</dbReference>
<protein>
    <submittedName>
        <fullName evidence="1">Uncharacterized protein</fullName>
    </submittedName>
</protein>
<dbReference type="AlphaFoldDB" id="A0A5N6LDH0"/>
<evidence type="ECO:0000313" key="1">
    <source>
        <dbReference type="EMBL" id="KAD0637537.1"/>
    </source>
</evidence>
<name>A0A5N6LDH0_9ASTR</name>
<sequence length="154" mass="17717">MTECIKYNFYCMLPFSVQHPCIPFSSTHMCMSSLTSFISRVFFSFFPAGLRSYETKGIAIVEGRGDELGMARTLWLTERVVVTTSEPRKQERQSTAVIHKNRFVLRHFHSIFFTERLPLSPVLSRYAQMELGGNLIWGSTTWFEGFLVLANSLD</sequence>
<proteinExistence type="predicted"/>